<dbReference type="EMBL" id="JACGWM010000012">
    <property type="protein sequence ID" value="KAL0337756.1"/>
    <property type="molecule type" value="Genomic_DNA"/>
</dbReference>
<feature type="compositionally biased region" description="Basic and acidic residues" evidence="1">
    <location>
        <begin position="136"/>
        <end position="148"/>
    </location>
</feature>
<evidence type="ECO:0000313" key="2">
    <source>
        <dbReference type="EMBL" id="KAL0337756.1"/>
    </source>
</evidence>
<reference evidence="2" key="1">
    <citation type="submission" date="2020-06" db="EMBL/GenBank/DDBJ databases">
        <authorList>
            <person name="Li T."/>
            <person name="Hu X."/>
            <person name="Zhang T."/>
            <person name="Song X."/>
            <person name="Zhang H."/>
            <person name="Dai N."/>
            <person name="Sheng W."/>
            <person name="Hou X."/>
            <person name="Wei L."/>
        </authorList>
    </citation>
    <scope>NUCLEOTIDE SEQUENCE</scope>
    <source>
        <strain evidence="2">KEN8</strain>
        <tissue evidence="2">Leaf</tissue>
    </source>
</reference>
<evidence type="ECO:0000256" key="1">
    <source>
        <dbReference type="SAM" id="MobiDB-lite"/>
    </source>
</evidence>
<name>A0AAW2N2N5_9LAMI</name>
<proteinExistence type="predicted"/>
<gene>
    <name evidence="2" type="ORF">Scaly_2050700</name>
</gene>
<protein>
    <submittedName>
        <fullName evidence="2">Uncharacterized protein</fullName>
    </submittedName>
</protein>
<accession>A0AAW2N2N5</accession>
<organism evidence="2">
    <name type="scientific">Sesamum calycinum</name>
    <dbReference type="NCBI Taxonomy" id="2727403"/>
    <lineage>
        <taxon>Eukaryota</taxon>
        <taxon>Viridiplantae</taxon>
        <taxon>Streptophyta</taxon>
        <taxon>Embryophyta</taxon>
        <taxon>Tracheophyta</taxon>
        <taxon>Spermatophyta</taxon>
        <taxon>Magnoliopsida</taxon>
        <taxon>eudicotyledons</taxon>
        <taxon>Gunneridae</taxon>
        <taxon>Pentapetalae</taxon>
        <taxon>asterids</taxon>
        <taxon>lamiids</taxon>
        <taxon>Lamiales</taxon>
        <taxon>Pedaliaceae</taxon>
        <taxon>Sesamum</taxon>
    </lineage>
</organism>
<sequence length="157" mass="17825">MWKGYAPNLNYLKVWRCLAKVAYPEFKKSNIGPKTFDWMFIRNNGISVSQAEYAKIIGSVMLLMNYIRLDIAYSGSSIPISLHCDSQAAIGIAKNYAYNGKRRHICIRHGAVKEILKNGIISLEYVRSKRNLTDLSRERTNKENDSCDFKGNGAQTP</sequence>
<reference evidence="2" key="2">
    <citation type="journal article" date="2024" name="Plant">
        <title>Genomic evolution and insights into agronomic trait innovations of Sesamum species.</title>
        <authorList>
            <person name="Miao H."/>
            <person name="Wang L."/>
            <person name="Qu L."/>
            <person name="Liu H."/>
            <person name="Sun Y."/>
            <person name="Le M."/>
            <person name="Wang Q."/>
            <person name="Wei S."/>
            <person name="Zheng Y."/>
            <person name="Lin W."/>
            <person name="Duan Y."/>
            <person name="Cao H."/>
            <person name="Xiong S."/>
            <person name="Wang X."/>
            <person name="Wei L."/>
            <person name="Li C."/>
            <person name="Ma Q."/>
            <person name="Ju M."/>
            <person name="Zhao R."/>
            <person name="Li G."/>
            <person name="Mu C."/>
            <person name="Tian Q."/>
            <person name="Mei H."/>
            <person name="Zhang T."/>
            <person name="Gao T."/>
            <person name="Zhang H."/>
        </authorList>
    </citation>
    <scope>NUCLEOTIDE SEQUENCE</scope>
    <source>
        <strain evidence="2">KEN8</strain>
    </source>
</reference>
<feature type="region of interest" description="Disordered" evidence="1">
    <location>
        <begin position="136"/>
        <end position="157"/>
    </location>
</feature>
<comment type="caution">
    <text evidence="2">The sequence shown here is derived from an EMBL/GenBank/DDBJ whole genome shotgun (WGS) entry which is preliminary data.</text>
</comment>
<dbReference type="AlphaFoldDB" id="A0AAW2N2N5"/>